<dbReference type="GO" id="GO:0016787">
    <property type="term" value="F:hydrolase activity"/>
    <property type="evidence" value="ECO:0007669"/>
    <property type="project" value="UniProtKB-KW"/>
</dbReference>
<dbReference type="STRING" id="1524460.IX84_03210"/>
<dbReference type="PANTHER" id="PTHR33607">
    <property type="entry name" value="ENDONUCLEASE-1"/>
    <property type="match status" value="1"/>
</dbReference>
<evidence type="ECO:0000313" key="5">
    <source>
        <dbReference type="EMBL" id="KGE89344.1"/>
    </source>
</evidence>
<sequence>MLRYLCLALLSLCSTLSQAQLHHPVLPNLEGGALIQALQDQYRPNGLLDYGNARDTMYRNVDARNDTLYCVYTGYSVYLPPGEDPTTAAFENGTGINTEHTYPRAKGAEAPTPEADMHHLFPTRAAVNAARGNFPFADIPPNQVNSWYYLDQQQSNTPGNNIALYSRVGDQVFEPRDDHKGDVARAMFYFYTVYQQEANAADPDFFEQQRVTLCQWHYSDPVSEKEWNRTHAIAPYQEGKANPFVLDCTVADRCYCEGVIPPCTPPVSTDAAPSITLDARLYPQPAHGQAQLQITLPEAGRLSVRLFGVQGQELRSLPATVCSAGTHDINLELPAMPGLYFCRLEWEAGSRKAVKTLKVITF</sequence>
<dbReference type="InterPro" id="IPR044925">
    <property type="entry name" value="His-Me_finger_sf"/>
</dbReference>
<gene>
    <name evidence="5" type="ORF">IX84_03210</name>
</gene>
<dbReference type="GO" id="GO:0004518">
    <property type="term" value="F:nuclease activity"/>
    <property type="evidence" value="ECO:0007669"/>
    <property type="project" value="UniProtKB-KW"/>
</dbReference>
<keyword evidence="2" id="KW-0540">Nuclease</keyword>
<evidence type="ECO:0000313" key="6">
    <source>
        <dbReference type="Proteomes" id="UP000029736"/>
    </source>
</evidence>
<keyword evidence="3" id="KW-0378">Hydrolase</keyword>
<dbReference type="AlphaFoldDB" id="A0A098S9Y9"/>
<feature type="chain" id="PRO_5001940057" description="Endonuclease I" evidence="4">
    <location>
        <begin position="20"/>
        <end position="362"/>
    </location>
</feature>
<evidence type="ECO:0008006" key="7">
    <source>
        <dbReference type="Google" id="ProtNLM"/>
    </source>
</evidence>
<protein>
    <recommendedName>
        <fullName evidence="7">Endonuclease I</fullName>
    </recommendedName>
</protein>
<evidence type="ECO:0000256" key="4">
    <source>
        <dbReference type="SAM" id="SignalP"/>
    </source>
</evidence>
<accession>A0A098S9Y9</accession>
<comment type="caution">
    <text evidence="5">The sequence shown here is derived from an EMBL/GenBank/DDBJ whole genome shotgun (WGS) entry which is preliminary data.</text>
</comment>
<dbReference type="EMBL" id="JPOS01000010">
    <property type="protein sequence ID" value="KGE89344.1"/>
    <property type="molecule type" value="Genomic_DNA"/>
</dbReference>
<keyword evidence="4" id="KW-0732">Signal</keyword>
<dbReference type="InterPro" id="IPR007346">
    <property type="entry name" value="Endonuclease-I"/>
</dbReference>
<comment type="similarity">
    <text evidence="1">Belongs to the EndA/NucM nuclease family.</text>
</comment>
<evidence type="ECO:0000256" key="1">
    <source>
        <dbReference type="ARBA" id="ARBA00006429"/>
    </source>
</evidence>
<evidence type="ECO:0000256" key="2">
    <source>
        <dbReference type="ARBA" id="ARBA00022722"/>
    </source>
</evidence>
<dbReference type="Pfam" id="PF04231">
    <property type="entry name" value="Endonuclease_1"/>
    <property type="match status" value="1"/>
</dbReference>
<reference evidence="5 6" key="1">
    <citation type="journal article" date="2014" name="Int. J. Syst. Evol. Microbiol.">
        <title>Phaeodactylibacter xiamenensis gen. nov., sp. nov., a member of the family Saprospiraceae isolated from the marine alga Phaeodactylum tricornutum.</title>
        <authorList>
            <person name="Chen Z.Jr."/>
            <person name="Lei X."/>
            <person name="Lai Q."/>
            <person name="Li Y."/>
            <person name="Zhang B."/>
            <person name="Zhang J."/>
            <person name="Zhang H."/>
            <person name="Yang L."/>
            <person name="Zheng W."/>
            <person name="Tian Y."/>
            <person name="Yu Z."/>
            <person name="Xu H.Jr."/>
            <person name="Zheng T."/>
        </authorList>
    </citation>
    <scope>NUCLEOTIDE SEQUENCE [LARGE SCALE GENOMIC DNA]</scope>
    <source>
        <strain evidence="5 6">KD52</strain>
    </source>
</reference>
<organism evidence="5 6">
    <name type="scientific">Phaeodactylibacter xiamenensis</name>
    <dbReference type="NCBI Taxonomy" id="1524460"/>
    <lineage>
        <taxon>Bacteria</taxon>
        <taxon>Pseudomonadati</taxon>
        <taxon>Bacteroidota</taxon>
        <taxon>Saprospiria</taxon>
        <taxon>Saprospirales</taxon>
        <taxon>Haliscomenobacteraceae</taxon>
        <taxon>Phaeodactylibacter</taxon>
    </lineage>
</organism>
<dbReference type="SUPFAM" id="SSF54060">
    <property type="entry name" value="His-Me finger endonucleases"/>
    <property type="match status" value="1"/>
</dbReference>
<name>A0A098S9Y9_9BACT</name>
<dbReference type="Proteomes" id="UP000029736">
    <property type="component" value="Unassembled WGS sequence"/>
</dbReference>
<dbReference type="RefSeq" id="WP_052515721.1">
    <property type="nucleotide sequence ID" value="NZ_JBKAGJ010000024.1"/>
</dbReference>
<dbReference type="PANTHER" id="PTHR33607:SF2">
    <property type="entry name" value="ENDONUCLEASE-1"/>
    <property type="match status" value="1"/>
</dbReference>
<proteinExistence type="inferred from homology"/>
<feature type="signal peptide" evidence="4">
    <location>
        <begin position="1"/>
        <end position="19"/>
    </location>
</feature>
<dbReference type="OrthoDB" id="5485925at2"/>
<evidence type="ECO:0000256" key="3">
    <source>
        <dbReference type="ARBA" id="ARBA00022801"/>
    </source>
</evidence>
<keyword evidence="6" id="KW-1185">Reference proteome</keyword>